<keyword evidence="3" id="KW-1185">Reference proteome</keyword>
<reference evidence="3" key="1">
    <citation type="submission" date="2013-06" db="EMBL/GenBank/DDBJ databases">
        <authorList>
            <person name="Zhao Q."/>
        </authorList>
    </citation>
    <scope>NUCLEOTIDE SEQUENCE</scope>
    <source>
        <strain evidence="3">cv. W1943</strain>
    </source>
</reference>
<dbReference type="EnsemblPlants" id="ORUFI06G15970.1">
    <property type="protein sequence ID" value="ORUFI06G15970.1"/>
    <property type="gene ID" value="ORUFI06G15970"/>
</dbReference>
<dbReference type="HOGENOM" id="CLU_149626_0_0_1"/>
<name>A0A0E0PXY7_ORYRU</name>
<evidence type="ECO:0000313" key="3">
    <source>
        <dbReference type="Proteomes" id="UP000008022"/>
    </source>
</evidence>
<accession>A0A0E0PXY7</accession>
<dbReference type="Gramene" id="ORUFI06G15970.1">
    <property type="protein sequence ID" value="ORUFI06G15970.1"/>
    <property type="gene ID" value="ORUFI06G15970"/>
</dbReference>
<evidence type="ECO:0000313" key="2">
    <source>
        <dbReference type="EnsemblPlants" id="ORUFI06G15970.1"/>
    </source>
</evidence>
<organism evidence="2 3">
    <name type="scientific">Oryza rufipogon</name>
    <name type="common">Brownbeard rice</name>
    <name type="synonym">Asian wild rice</name>
    <dbReference type="NCBI Taxonomy" id="4529"/>
    <lineage>
        <taxon>Eukaryota</taxon>
        <taxon>Viridiplantae</taxon>
        <taxon>Streptophyta</taxon>
        <taxon>Embryophyta</taxon>
        <taxon>Tracheophyta</taxon>
        <taxon>Spermatophyta</taxon>
        <taxon>Magnoliopsida</taxon>
        <taxon>Liliopsida</taxon>
        <taxon>Poales</taxon>
        <taxon>Poaceae</taxon>
        <taxon>BOP clade</taxon>
        <taxon>Oryzoideae</taxon>
        <taxon>Oryzeae</taxon>
        <taxon>Oryzinae</taxon>
        <taxon>Oryza</taxon>
    </lineage>
</organism>
<feature type="region of interest" description="Disordered" evidence="1">
    <location>
        <begin position="111"/>
        <end position="155"/>
    </location>
</feature>
<proteinExistence type="predicted"/>
<reference evidence="2" key="2">
    <citation type="submission" date="2015-06" db="UniProtKB">
        <authorList>
            <consortium name="EnsemblPlants"/>
        </authorList>
    </citation>
    <scope>IDENTIFICATION</scope>
</reference>
<dbReference type="OMA" id="HWSQHSF"/>
<dbReference type="Proteomes" id="UP000008022">
    <property type="component" value="Unassembled WGS sequence"/>
</dbReference>
<sequence length="155" mass="16846">MGFAVMTFRQVASLKCHPHARATRCFAAALGVSERGDCSSGGGGAVMSYSWVRARGDCGSGWNGDDDEIDLGRHREQEPTHLDPLSLTLDPLCLTDLKNDPRAHWSQHSFIPEHPVSGTHDLAQPPLHQTLPAPAQPRLQQDGESHSFPSIPYNG</sequence>
<protein>
    <submittedName>
        <fullName evidence="2">Uncharacterized protein</fullName>
    </submittedName>
</protein>
<dbReference type="AlphaFoldDB" id="A0A0E0PXY7"/>
<evidence type="ECO:0000256" key="1">
    <source>
        <dbReference type="SAM" id="MobiDB-lite"/>
    </source>
</evidence>